<dbReference type="CDD" id="cd00761">
    <property type="entry name" value="Glyco_tranf_GTA_type"/>
    <property type="match status" value="1"/>
</dbReference>
<dbReference type="PANTHER" id="PTHR43685:SF11">
    <property type="entry name" value="GLYCOSYLTRANSFERASE TAGX-RELATED"/>
    <property type="match status" value="1"/>
</dbReference>
<accession>A0A7X4KP01</accession>
<dbReference type="SUPFAM" id="SSF53448">
    <property type="entry name" value="Nucleotide-diphospho-sugar transferases"/>
    <property type="match status" value="1"/>
</dbReference>
<protein>
    <submittedName>
        <fullName evidence="2">Glycosyltransferase</fullName>
    </submittedName>
</protein>
<gene>
    <name evidence="2" type="ORF">GTP77_20555</name>
</gene>
<feature type="domain" description="Glycosyltransferase 2-like" evidence="1">
    <location>
        <begin position="185"/>
        <end position="301"/>
    </location>
</feature>
<dbReference type="RefSeq" id="WP_161074014.1">
    <property type="nucleotide sequence ID" value="NZ_CP086370.1"/>
</dbReference>
<dbReference type="SUPFAM" id="SSF53335">
    <property type="entry name" value="S-adenosyl-L-methionine-dependent methyltransferases"/>
    <property type="match status" value="1"/>
</dbReference>
<comment type="caution">
    <text evidence="2">The sequence shown here is derived from an EMBL/GenBank/DDBJ whole genome shotgun (WGS) entry which is preliminary data.</text>
</comment>
<dbReference type="GO" id="GO:0016740">
    <property type="term" value="F:transferase activity"/>
    <property type="evidence" value="ECO:0007669"/>
    <property type="project" value="UniProtKB-KW"/>
</dbReference>
<dbReference type="Gene3D" id="3.90.550.10">
    <property type="entry name" value="Spore Coat Polysaccharide Biosynthesis Protein SpsA, Chain A"/>
    <property type="match status" value="1"/>
</dbReference>
<dbReference type="InterPro" id="IPR029044">
    <property type="entry name" value="Nucleotide-diphossugar_trans"/>
</dbReference>
<dbReference type="EMBL" id="WWCU01000026">
    <property type="protein sequence ID" value="MYN09717.1"/>
    <property type="molecule type" value="Genomic_DNA"/>
</dbReference>
<keyword evidence="2" id="KW-0808">Transferase</keyword>
<reference evidence="2 3" key="1">
    <citation type="submission" date="2019-12" db="EMBL/GenBank/DDBJ databases">
        <title>Novel species isolated from a subtropical stream in China.</title>
        <authorList>
            <person name="Lu H."/>
        </authorList>
    </citation>
    <scope>NUCLEOTIDE SEQUENCE [LARGE SCALE GENOMIC DNA]</scope>
    <source>
        <strain evidence="2 3">FT127W</strain>
    </source>
</reference>
<dbReference type="AlphaFoldDB" id="A0A7X4KP01"/>
<dbReference type="PANTHER" id="PTHR43685">
    <property type="entry name" value="GLYCOSYLTRANSFERASE"/>
    <property type="match status" value="1"/>
</dbReference>
<evidence type="ECO:0000313" key="3">
    <source>
        <dbReference type="Proteomes" id="UP000450676"/>
    </source>
</evidence>
<keyword evidence="3" id="KW-1185">Reference proteome</keyword>
<dbReference type="InterPro" id="IPR029063">
    <property type="entry name" value="SAM-dependent_MTases_sf"/>
</dbReference>
<dbReference type="Pfam" id="PF00535">
    <property type="entry name" value="Glycos_transf_2"/>
    <property type="match status" value="1"/>
</dbReference>
<name>A0A7X4KP01_9BURK</name>
<proteinExistence type="predicted"/>
<evidence type="ECO:0000313" key="2">
    <source>
        <dbReference type="EMBL" id="MYN09717.1"/>
    </source>
</evidence>
<dbReference type="Proteomes" id="UP000450676">
    <property type="component" value="Unassembled WGS sequence"/>
</dbReference>
<evidence type="ECO:0000259" key="1">
    <source>
        <dbReference type="Pfam" id="PF00535"/>
    </source>
</evidence>
<dbReference type="InterPro" id="IPR050834">
    <property type="entry name" value="Glycosyltransf_2"/>
</dbReference>
<sequence length="441" mass="47571">MTQHFLNIGAGNAALAGFASVSQAPGADLQLDLSQGLPFADHSIAGIHCQNHLEYLSQEQGLLFLRECRRVLARGAILRVATPDLGAMLATFAAQSAPGAPEHQWINNPAEALNLQMRMEGRQWTYSAQDLQRAAMLAGLDSAVRRQPGESGMAPLAGQVAGAPGQLIMEFLPCKPVLDAQPLVSIVIPGYRARYFEAALSSALAQTYAHTEILVLDDSGDGDIRQLIEASAGAGRVRYLKNTPPLGEVKSLTRGIHEARGELIKPLYDDDVLLPHCVERMVQGMQACPDAALAISRRYTINAAGERFEEQLLAVANASCEISGLSLAAFTLATGRNFIGPPSSVMLRRADALTMAPSVMSFSGFETKGAGDVALYLHMLGRGECVFLADLLSEFRVHDNHTSSDPAIFAHERNSWMFLKHHGRRLGLMPADTNLKIKRGI</sequence>
<dbReference type="InterPro" id="IPR001173">
    <property type="entry name" value="Glyco_trans_2-like"/>
</dbReference>
<dbReference type="Gene3D" id="3.40.50.150">
    <property type="entry name" value="Vaccinia Virus protein VP39"/>
    <property type="match status" value="1"/>
</dbReference>
<organism evidence="2 3">
    <name type="scientific">Pseudoduganella aquatica</name>
    <dbReference type="NCBI Taxonomy" id="2660641"/>
    <lineage>
        <taxon>Bacteria</taxon>
        <taxon>Pseudomonadati</taxon>
        <taxon>Pseudomonadota</taxon>
        <taxon>Betaproteobacteria</taxon>
        <taxon>Burkholderiales</taxon>
        <taxon>Oxalobacteraceae</taxon>
        <taxon>Telluria group</taxon>
        <taxon>Pseudoduganella</taxon>
    </lineage>
</organism>